<reference evidence="5" key="1">
    <citation type="submission" date="2018-02" db="EMBL/GenBank/DDBJ databases">
        <title>Rhizophora mucronata_Transcriptome.</title>
        <authorList>
            <person name="Meera S.P."/>
            <person name="Sreeshan A."/>
            <person name="Augustine A."/>
        </authorList>
    </citation>
    <scope>NUCLEOTIDE SEQUENCE</scope>
    <source>
        <tissue evidence="5">Leaf</tissue>
    </source>
</reference>
<feature type="region of interest" description="Disordered" evidence="2">
    <location>
        <begin position="1"/>
        <end position="29"/>
    </location>
</feature>
<evidence type="ECO:0000256" key="1">
    <source>
        <dbReference type="ARBA" id="ARBA00022676"/>
    </source>
</evidence>
<dbReference type="PANTHER" id="PTHR46635">
    <property type="entry name" value="GLYCOSYL TRANSFERASE FAMILY 1 PROTEIN"/>
    <property type="match status" value="1"/>
</dbReference>
<dbReference type="GO" id="GO:0016757">
    <property type="term" value="F:glycosyltransferase activity"/>
    <property type="evidence" value="ECO:0007669"/>
    <property type="project" value="UniProtKB-KW"/>
</dbReference>
<organism evidence="5">
    <name type="scientific">Rhizophora mucronata</name>
    <name type="common">Asiatic mangrove</name>
    <dbReference type="NCBI Taxonomy" id="61149"/>
    <lineage>
        <taxon>Eukaryota</taxon>
        <taxon>Viridiplantae</taxon>
        <taxon>Streptophyta</taxon>
        <taxon>Embryophyta</taxon>
        <taxon>Tracheophyta</taxon>
        <taxon>Spermatophyta</taxon>
        <taxon>Magnoliopsida</taxon>
        <taxon>eudicotyledons</taxon>
        <taxon>Gunneridae</taxon>
        <taxon>Pentapetalae</taxon>
        <taxon>rosids</taxon>
        <taxon>fabids</taxon>
        <taxon>Malpighiales</taxon>
        <taxon>Rhizophoraceae</taxon>
        <taxon>Rhizophora</taxon>
    </lineage>
</organism>
<feature type="compositionally biased region" description="Basic residues" evidence="2">
    <location>
        <begin position="1002"/>
        <end position="1011"/>
    </location>
</feature>
<dbReference type="EMBL" id="GGEC01010073">
    <property type="protein sequence ID" value="MBW90556.1"/>
    <property type="molecule type" value="Transcribed_RNA"/>
</dbReference>
<dbReference type="InterPro" id="IPR001296">
    <property type="entry name" value="Glyco_trans_1"/>
</dbReference>
<protein>
    <recommendedName>
        <fullName evidence="4">Glycosyl transferase family 1 domain-containing protein</fullName>
    </recommendedName>
</protein>
<feature type="region of interest" description="Disordered" evidence="2">
    <location>
        <begin position="613"/>
        <end position="635"/>
    </location>
</feature>
<evidence type="ECO:0000259" key="4">
    <source>
        <dbReference type="Pfam" id="PF00534"/>
    </source>
</evidence>
<proteinExistence type="predicted"/>
<feature type="transmembrane region" description="Helical" evidence="3">
    <location>
        <begin position="49"/>
        <end position="70"/>
    </location>
</feature>
<feature type="compositionally biased region" description="Polar residues" evidence="2">
    <location>
        <begin position="1027"/>
        <end position="1037"/>
    </location>
</feature>
<dbReference type="SUPFAM" id="SSF53756">
    <property type="entry name" value="UDP-Glycosyltransferase/glycogen phosphorylase"/>
    <property type="match status" value="1"/>
</dbReference>
<dbReference type="Gene3D" id="3.40.50.2000">
    <property type="entry name" value="Glycogen Phosphorylase B"/>
    <property type="match status" value="2"/>
</dbReference>
<evidence type="ECO:0000256" key="3">
    <source>
        <dbReference type="SAM" id="Phobius"/>
    </source>
</evidence>
<keyword evidence="3" id="KW-0812">Transmembrane</keyword>
<keyword evidence="1" id="KW-0808">Transferase</keyword>
<keyword evidence="3" id="KW-1133">Transmembrane helix</keyword>
<accession>A0A2P2JAP5</accession>
<dbReference type="PANTHER" id="PTHR46635:SF1">
    <property type="entry name" value="GLYCOSYL TRANSFERASE FAMILY 1 PROTEIN"/>
    <property type="match status" value="1"/>
</dbReference>
<dbReference type="EMBL" id="GGEC01010074">
    <property type="protein sequence ID" value="MBW90557.1"/>
    <property type="molecule type" value="Transcribed_RNA"/>
</dbReference>
<sequence>MGSLESELPFKREGLPRSSSAGRSERHTHLQRPRSRFSLRFLLFKKFDYLQWICTVAVFLFLVVLVQMFLPASVIEKSEDSWNGVDALSGELLHLKETGGLDFGEDIRFEPFRILENFRKKAREFDFSATFNRTQYRFGYRKPQLALVFPDLLVDPQQLLMVTLATALQEMGYKIQVYSQGDGPVHDIYESIGVPVTIFQINQTVETVDWLNFDGILVHSLETKDVFSSLMQEPFKVVPLIWTIHERTLAIRSKQYNSSGQINLVNDWKKVFSRASVVVFPNHVLPIIYSAFDAGNYYVIPGSPAVAWEAETIMASFDGSLRMEMGYGPDDFVIAVVGSEFLYTGLWLEHALILQALLPLFANFQSDAGLNSHLKVIVLGGDSASNYSVAIEVIAANLGYPRDVVINVAAEGDDGSVLRAADLVIYGSFLEEKSFPEILMKAMCFGKLIVAPDLPMIRKYVADRVNGYVFPKENVRALTQILLQVISKGKLSHLACDIASKGKVTAKNLMVIETIEGYALLLENGLKLPSEVAPPKAFIDIRPKLKEEWHWHLFEAFLNSTYEDRSLRSSRFLKKFEEQWNHSQRESHGSIAATSELFSYEIWEEEKKNEMLNRKKRREDEELKDRSDQPHGTWEEVYRSAKRADHSRNELHERDEGELERTGQPLCIYEPYFGEGTWSFLHLGSLYRGIGLSTKGRRPRIDDVDAPSRLPLLNNPYYRDILGEFGAFFAIANRIDHVHKNAWIGFQSWRTTARKASLSRVAEKALLDAIQTERHGDTLYFWARMDMDPRNHNQQDFWSFCDAINTGNCRMAFYQALKRMYGIKHDLDSLPSMPVDGDTWSVMLSWALPTRSFLEFVMFSRIFVDALDTEMYYEHHQSGRCYLSPYKDKHCYSRVLELLVNIWAYHSARQMVYVNPNTGLMQEQHKLEGRRGKMWVKWFSYATLKGMDEDLAEESDSEQSKRRRLWPSTGEVVWQGLFDKERNLRNRQKEKRRQQSKDKLNRMRKKRHQKVIGKYVKPPPEEEIDRSNSTMLASTIL</sequence>
<dbReference type="AlphaFoldDB" id="A0A2P2JAP5"/>
<keyword evidence="1" id="KW-0328">Glycosyltransferase</keyword>
<keyword evidence="3" id="KW-0472">Membrane</keyword>
<dbReference type="Pfam" id="PF00534">
    <property type="entry name" value="Glycos_transf_1"/>
    <property type="match status" value="1"/>
</dbReference>
<name>A0A2P2JAP5_RHIMU</name>
<evidence type="ECO:0000313" key="5">
    <source>
        <dbReference type="EMBL" id="MBW90556.1"/>
    </source>
</evidence>
<feature type="region of interest" description="Disordered" evidence="2">
    <location>
        <begin position="984"/>
        <end position="1037"/>
    </location>
</feature>
<evidence type="ECO:0000256" key="2">
    <source>
        <dbReference type="SAM" id="MobiDB-lite"/>
    </source>
</evidence>
<feature type="domain" description="Glycosyl transferase family 1" evidence="4">
    <location>
        <begin position="360"/>
        <end position="492"/>
    </location>
</feature>